<dbReference type="Pfam" id="PF01936">
    <property type="entry name" value="NYN"/>
    <property type="match status" value="1"/>
</dbReference>
<dbReference type="Gene3D" id="3.40.50.1010">
    <property type="entry name" value="5'-nuclease"/>
    <property type="match status" value="1"/>
</dbReference>
<dbReference type="CDD" id="cd10146">
    <property type="entry name" value="LabA_like_C"/>
    <property type="match status" value="1"/>
</dbReference>
<dbReference type="RefSeq" id="WP_021329726.1">
    <property type="nucleotide sequence ID" value="NZ_AUZJ01000013.1"/>
</dbReference>
<evidence type="ECO:0000259" key="1">
    <source>
        <dbReference type="PROSITE" id="PS51644"/>
    </source>
</evidence>
<sequence length="278" mass="30752">MVDIDEQKKIAVLIDAENIPHNKLPAILEEMAVHGHVITKRAYGDFSSDKLRAWKTVLNENAVLPIQQFSYTQGKNSSDSAMIIDAMDLLYTEKYDTFVLVSSDSDFTKLASRLRESQEYVFGVGEKKTPVSFVNACDEFIYIENLHGVEDSSLPEKIDAAHKRRAKVKRAAPAGGTAAAGATVGVNADGDTMTDKQFRQIYKLLTNAYEKYADDTGWAPVAAAGSLFKRQNPGFDTRDFGFKKLSDLIAYLDDDFEMKGSGLGGRGGNKIYRPVEKE</sequence>
<dbReference type="STRING" id="1125725.HMPREF1325_2103"/>
<keyword evidence="5" id="KW-1185">Reference proteome</keyword>
<reference evidence="4 5" key="1">
    <citation type="submission" date="2013-08" db="EMBL/GenBank/DDBJ databases">
        <authorList>
            <person name="Durkin A.S."/>
            <person name="Haft D.R."/>
            <person name="McCorrison J."/>
            <person name="Torralba M."/>
            <person name="Gillis M."/>
            <person name="Haft D.H."/>
            <person name="Methe B."/>
            <person name="Sutton G."/>
            <person name="Nelson K.E."/>
        </authorList>
    </citation>
    <scope>NUCLEOTIDE SEQUENCE [LARGE SCALE GENOMIC DNA]</scope>
    <source>
        <strain evidence="3 5">ATCC 35536</strain>
        <strain evidence="2 4">VPI DR56BR1116</strain>
    </source>
</reference>
<protein>
    <submittedName>
        <fullName evidence="2">NYN domain protein</fullName>
    </submittedName>
</protein>
<dbReference type="CDD" id="cd11297">
    <property type="entry name" value="PIN_LabA-like_N_1"/>
    <property type="match status" value="1"/>
</dbReference>
<dbReference type="Proteomes" id="UP000016412">
    <property type="component" value="Unassembled WGS sequence"/>
</dbReference>
<dbReference type="PANTHER" id="PTHR35811:SF1">
    <property type="entry name" value="HTH OST-TYPE DOMAIN-CONTAINING PROTEIN"/>
    <property type="match status" value="1"/>
</dbReference>
<dbReference type="EMBL" id="AUZJ01000013">
    <property type="protein sequence ID" value="ERF61424.1"/>
    <property type="molecule type" value="Genomic_DNA"/>
</dbReference>
<dbReference type="Proteomes" id="UP000016646">
    <property type="component" value="Unassembled WGS sequence"/>
</dbReference>
<dbReference type="OrthoDB" id="9783963at2"/>
<accession>U1GXZ1</accession>
<dbReference type="InterPro" id="IPR041966">
    <property type="entry name" value="LOTUS-like"/>
</dbReference>
<dbReference type="Pfam" id="PF12872">
    <property type="entry name" value="OST-HTH"/>
    <property type="match status" value="1"/>
</dbReference>
<dbReference type="PANTHER" id="PTHR35811">
    <property type="entry name" value="SLR1870 PROTEIN"/>
    <property type="match status" value="1"/>
</dbReference>
<dbReference type="PROSITE" id="PS51644">
    <property type="entry name" value="HTH_OST"/>
    <property type="match status" value="1"/>
</dbReference>
<proteinExistence type="predicted"/>
<evidence type="ECO:0000313" key="4">
    <source>
        <dbReference type="Proteomes" id="UP000016412"/>
    </source>
</evidence>
<dbReference type="eggNOG" id="COG1432">
    <property type="taxonomic scope" value="Bacteria"/>
</dbReference>
<feature type="domain" description="HTH OST-type" evidence="1">
    <location>
        <begin position="197"/>
        <end position="276"/>
    </location>
</feature>
<dbReference type="GO" id="GO:0004540">
    <property type="term" value="F:RNA nuclease activity"/>
    <property type="evidence" value="ECO:0007669"/>
    <property type="project" value="InterPro"/>
</dbReference>
<name>U1GXZ1_TRESO</name>
<comment type="caution">
    <text evidence="2">The sequence shown here is derived from an EMBL/GenBank/DDBJ whole genome shotgun (WGS) entry which is preliminary data.</text>
</comment>
<dbReference type="Gene3D" id="3.30.420.610">
    <property type="entry name" value="LOTUS domain-like"/>
    <property type="match status" value="1"/>
</dbReference>
<dbReference type="InterPro" id="IPR021139">
    <property type="entry name" value="NYN"/>
</dbReference>
<evidence type="ECO:0000313" key="2">
    <source>
        <dbReference type="EMBL" id="ERF61424.1"/>
    </source>
</evidence>
<dbReference type="EMBL" id="AVQI01000020">
    <property type="protein sequence ID" value="ERK04589.1"/>
    <property type="molecule type" value="Genomic_DNA"/>
</dbReference>
<evidence type="ECO:0000313" key="3">
    <source>
        <dbReference type="EMBL" id="ERK04589.1"/>
    </source>
</evidence>
<dbReference type="AlphaFoldDB" id="U1GXZ1"/>
<dbReference type="PATRIC" id="fig|1125725.3.peg.545"/>
<organism evidence="2 4">
    <name type="scientific">Treponema socranskii subsp. socranskii VPI DR56BR1116 = ATCC 35536</name>
    <dbReference type="NCBI Taxonomy" id="1125725"/>
    <lineage>
        <taxon>Bacteria</taxon>
        <taxon>Pseudomonadati</taxon>
        <taxon>Spirochaetota</taxon>
        <taxon>Spirochaetia</taxon>
        <taxon>Spirochaetales</taxon>
        <taxon>Treponemataceae</taxon>
        <taxon>Treponema</taxon>
    </lineage>
</organism>
<dbReference type="InterPro" id="IPR025605">
    <property type="entry name" value="OST-HTH/LOTUS_dom"/>
</dbReference>
<evidence type="ECO:0000313" key="5">
    <source>
        <dbReference type="Proteomes" id="UP000016646"/>
    </source>
</evidence>
<gene>
    <name evidence="3" type="ORF">HMPREF0860_0851</name>
    <name evidence="2" type="ORF">HMPREF1325_2103</name>
</gene>